<comment type="caution">
    <text evidence="2">The sequence shown here is derived from an EMBL/GenBank/DDBJ whole genome shotgun (WGS) entry which is preliminary data.</text>
</comment>
<proteinExistence type="predicted"/>
<sequence length="669" mass="73284">MRSLEAEGRIVLLSAPRAGHGKTHLLGRVAARLQPASVVAALPWQTREGLTWESTGRGVLQDLAAQRGTPGMLNEVCGGVLATLLRRMIQTGQVPSANPGKALRLLQEKPMQLFSREGDARPLSDWFHKHFTALRKKLAASTGLTASPWIEAWLHRFMQAVSLPTNEALTVLLQGIQGRQAEQSAACLLRLLCLWKPLVLVADHMDGLYRDTEAGMEVARMSLALTTLPRVRVVLSMNQDLWDTTLGRQLPSAMQDRLSARNVSLHGLGLDEATALVELRLKEAQVGAADSRAFLQFVDLDSFFATRAAGSVAPRELLRFAARRWYRWLHPDADPSQVKSTKSTADTASASFLMVSPDDHDSELDRLTQSLQQDAGGKVVDLTTFDGEFEPAPVGVVPLPEDVPWKGSFLLGDEDDGDETQSDAEIPLANLLPPPPPSTLLKLSEMMARLQKRKPTEAASSSPASANDKQTPATPSELRDRFEELRAGASSSHLDEPMLQDIVRLAGHRSALVKHDELELPGLTGQTIPRWTWQGMEVIFGIAPLNRPEDWQLLASYVAGRLAEFATAADQFGEAAPDFKWVVFTHEPAGVAIQSLFDSAVIPSALRHYMDEVNLTPPQQADLIALRSLVNECSSPTDPALTAALQTLLADRLEFFWRRITRPLKASAS</sequence>
<dbReference type="EMBL" id="VAUV01000008">
    <property type="protein sequence ID" value="TLD70473.1"/>
    <property type="molecule type" value="Genomic_DNA"/>
</dbReference>
<dbReference type="AlphaFoldDB" id="A0A5R8KDU4"/>
<evidence type="ECO:0000313" key="2">
    <source>
        <dbReference type="EMBL" id="TLD70473.1"/>
    </source>
</evidence>
<feature type="region of interest" description="Disordered" evidence="1">
    <location>
        <begin position="407"/>
        <end position="476"/>
    </location>
</feature>
<accession>A0A5R8KDU4</accession>
<protein>
    <submittedName>
        <fullName evidence="2">Uncharacterized protein</fullName>
    </submittedName>
</protein>
<keyword evidence="3" id="KW-1185">Reference proteome</keyword>
<dbReference type="Proteomes" id="UP000306196">
    <property type="component" value="Unassembled WGS sequence"/>
</dbReference>
<evidence type="ECO:0000313" key="3">
    <source>
        <dbReference type="Proteomes" id="UP000306196"/>
    </source>
</evidence>
<organism evidence="2 3">
    <name type="scientific">Phragmitibacter flavus</name>
    <dbReference type="NCBI Taxonomy" id="2576071"/>
    <lineage>
        <taxon>Bacteria</taxon>
        <taxon>Pseudomonadati</taxon>
        <taxon>Verrucomicrobiota</taxon>
        <taxon>Verrucomicrobiia</taxon>
        <taxon>Verrucomicrobiales</taxon>
        <taxon>Verrucomicrobiaceae</taxon>
        <taxon>Phragmitibacter</taxon>
    </lineage>
</organism>
<name>A0A5R8KDU4_9BACT</name>
<feature type="compositionally biased region" description="Acidic residues" evidence="1">
    <location>
        <begin position="412"/>
        <end position="422"/>
    </location>
</feature>
<dbReference type="RefSeq" id="WP_138086529.1">
    <property type="nucleotide sequence ID" value="NZ_VAUV01000008.1"/>
</dbReference>
<gene>
    <name evidence="2" type="ORF">FEM03_12145</name>
</gene>
<dbReference type="OrthoDB" id="175042at2"/>
<evidence type="ECO:0000256" key="1">
    <source>
        <dbReference type="SAM" id="MobiDB-lite"/>
    </source>
</evidence>
<reference evidence="2 3" key="1">
    <citation type="submission" date="2019-05" db="EMBL/GenBank/DDBJ databases">
        <title>Verrucobacter flavum gen. nov., sp. nov. a new member of the family Verrucomicrobiaceae.</title>
        <authorList>
            <person name="Szuroczki S."/>
            <person name="Abbaszade G."/>
            <person name="Szabo A."/>
            <person name="Felfoldi T."/>
            <person name="Schumann P."/>
            <person name="Boka K."/>
            <person name="Keki Z."/>
            <person name="Toumi M."/>
            <person name="Toth E."/>
        </authorList>
    </citation>
    <scope>NUCLEOTIDE SEQUENCE [LARGE SCALE GENOMIC DNA]</scope>
    <source>
        <strain evidence="2 3">MG-N-17</strain>
    </source>
</reference>